<keyword evidence="3" id="KW-0804">Transcription</keyword>
<dbReference type="Gene3D" id="1.10.10.60">
    <property type="entry name" value="Homeodomain-like"/>
    <property type="match status" value="2"/>
</dbReference>
<dbReference type="GO" id="GO:0003700">
    <property type="term" value="F:DNA-binding transcription factor activity"/>
    <property type="evidence" value="ECO:0007669"/>
    <property type="project" value="InterPro"/>
</dbReference>
<keyword evidence="2" id="KW-0238">DNA-binding</keyword>
<dbReference type="InterPro" id="IPR018062">
    <property type="entry name" value="HTH_AraC-typ_CS"/>
</dbReference>
<dbReference type="PROSITE" id="PS00041">
    <property type="entry name" value="HTH_ARAC_FAMILY_1"/>
    <property type="match status" value="1"/>
</dbReference>
<evidence type="ECO:0000256" key="3">
    <source>
        <dbReference type="ARBA" id="ARBA00023163"/>
    </source>
</evidence>
<accession>A0AA37SQK4</accession>
<reference evidence="5" key="2">
    <citation type="submission" date="2023-01" db="EMBL/GenBank/DDBJ databases">
        <title>Draft genome sequence of Portibacter lacus strain NBRC 108769.</title>
        <authorList>
            <person name="Sun Q."/>
            <person name="Mori K."/>
        </authorList>
    </citation>
    <scope>NUCLEOTIDE SEQUENCE</scope>
    <source>
        <strain evidence="5">NBRC 108769</strain>
    </source>
</reference>
<evidence type="ECO:0000259" key="4">
    <source>
        <dbReference type="PROSITE" id="PS01124"/>
    </source>
</evidence>
<sequence length="136" mass="15332">MVNVVLNKGEIGIKTKAAAEPIDHADQLLLKIKSKMEEEKLYLNPKLKLNDLADAVELNRNMVSRLLNEEYLHGFSNFVNEMRVNEAMKLIHLRSDLSLEGIGYEAGFNSKSSFFSAFKKISGLTPAQFKKNMQTA</sequence>
<dbReference type="GO" id="GO:0043565">
    <property type="term" value="F:sequence-specific DNA binding"/>
    <property type="evidence" value="ECO:0007669"/>
    <property type="project" value="InterPro"/>
</dbReference>
<comment type="caution">
    <text evidence="5">The sequence shown here is derived from an EMBL/GenBank/DDBJ whole genome shotgun (WGS) entry which is preliminary data.</text>
</comment>
<gene>
    <name evidence="5" type="ORF">GCM10007940_14330</name>
</gene>
<feature type="domain" description="HTH araC/xylS-type" evidence="4">
    <location>
        <begin position="26"/>
        <end position="132"/>
    </location>
</feature>
<dbReference type="PANTHER" id="PTHR43280:SF34">
    <property type="entry name" value="ARAC-FAMILY TRANSCRIPTIONAL REGULATOR"/>
    <property type="match status" value="1"/>
</dbReference>
<dbReference type="InterPro" id="IPR009057">
    <property type="entry name" value="Homeodomain-like_sf"/>
</dbReference>
<evidence type="ECO:0000256" key="1">
    <source>
        <dbReference type="ARBA" id="ARBA00023015"/>
    </source>
</evidence>
<name>A0AA37SQK4_9BACT</name>
<evidence type="ECO:0000256" key="2">
    <source>
        <dbReference type="ARBA" id="ARBA00023125"/>
    </source>
</evidence>
<keyword evidence="1" id="KW-0805">Transcription regulation</keyword>
<dbReference type="EMBL" id="BSOH01000007">
    <property type="protein sequence ID" value="GLR16818.1"/>
    <property type="molecule type" value="Genomic_DNA"/>
</dbReference>
<dbReference type="Proteomes" id="UP001156666">
    <property type="component" value="Unassembled WGS sequence"/>
</dbReference>
<dbReference type="PANTHER" id="PTHR43280">
    <property type="entry name" value="ARAC-FAMILY TRANSCRIPTIONAL REGULATOR"/>
    <property type="match status" value="1"/>
</dbReference>
<keyword evidence="6" id="KW-1185">Reference proteome</keyword>
<dbReference type="PROSITE" id="PS01124">
    <property type="entry name" value="HTH_ARAC_FAMILY_2"/>
    <property type="match status" value="1"/>
</dbReference>
<dbReference type="InterPro" id="IPR018060">
    <property type="entry name" value="HTH_AraC"/>
</dbReference>
<dbReference type="SUPFAM" id="SSF46689">
    <property type="entry name" value="Homeodomain-like"/>
    <property type="match status" value="1"/>
</dbReference>
<dbReference type="SMART" id="SM00342">
    <property type="entry name" value="HTH_ARAC"/>
    <property type="match status" value="1"/>
</dbReference>
<evidence type="ECO:0000313" key="5">
    <source>
        <dbReference type="EMBL" id="GLR16818.1"/>
    </source>
</evidence>
<protein>
    <recommendedName>
        <fullName evidence="4">HTH araC/xylS-type domain-containing protein</fullName>
    </recommendedName>
</protein>
<proteinExistence type="predicted"/>
<organism evidence="5 6">
    <name type="scientific">Portibacter lacus</name>
    <dbReference type="NCBI Taxonomy" id="1099794"/>
    <lineage>
        <taxon>Bacteria</taxon>
        <taxon>Pseudomonadati</taxon>
        <taxon>Bacteroidota</taxon>
        <taxon>Saprospiria</taxon>
        <taxon>Saprospirales</taxon>
        <taxon>Haliscomenobacteraceae</taxon>
        <taxon>Portibacter</taxon>
    </lineage>
</organism>
<dbReference type="Pfam" id="PF12833">
    <property type="entry name" value="HTH_18"/>
    <property type="match status" value="1"/>
</dbReference>
<reference evidence="5" key="1">
    <citation type="journal article" date="2014" name="Int. J. Syst. Evol. Microbiol.">
        <title>Complete genome sequence of Corynebacterium casei LMG S-19264T (=DSM 44701T), isolated from a smear-ripened cheese.</title>
        <authorList>
            <consortium name="US DOE Joint Genome Institute (JGI-PGF)"/>
            <person name="Walter F."/>
            <person name="Albersmeier A."/>
            <person name="Kalinowski J."/>
            <person name="Ruckert C."/>
        </authorList>
    </citation>
    <scope>NUCLEOTIDE SEQUENCE</scope>
    <source>
        <strain evidence="5">NBRC 108769</strain>
    </source>
</reference>
<dbReference type="AlphaFoldDB" id="A0AA37SQK4"/>
<evidence type="ECO:0000313" key="6">
    <source>
        <dbReference type="Proteomes" id="UP001156666"/>
    </source>
</evidence>